<proteinExistence type="predicted"/>
<dbReference type="PANTHER" id="PTHR47438:SF1">
    <property type="entry name" value="PHOSPHATE METABOLISM PROTEIN 8-RELATED"/>
    <property type="match status" value="1"/>
</dbReference>
<dbReference type="GO" id="GO:0006206">
    <property type="term" value="P:pyrimidine nucleobase metabolic process"/>
    <property type="evidence" value="ECO:0007669"/>
    <property type="project" value="TreeGrafter"/>
</dbReference>
<name>A0A8H3IP90_9LECA</name>
<dbReference type="OrthoDB" id="1065058at2759"/>
<sequence>MQVLINSYLQKHLSLSDADAQTLHQKYYKDYGLAVSGLVLHHKIDPLEFNKEVDDALPLENIITPNPQLRQLLDDIDKSKVRLWLFTNAHITHAQRVVKLLGVEDMFEGLTYCDYSKVPLHPKPHTEAYEKAEAESGVLSIQECFFIGKYINKKITSNRGVTVWLLICTLLTELNPDDSHLNCRYAQQRGWTTVHLLEPEDLEPEVKAAKHQIRDLEELRDVFPEIFKKDKSDPPHGSLNSQL</sequence>
<dbReference type="AlphaFoldDB" id="A0A8H3IP90"/>
<protein>
    <recommendedName>
        <fullName evidence="3">Pyrimidine 5-nucleotidase</fullName>
    </recommendedName>
</protein>
<dbReference type="GO" id="GO:0008252">
    <property type="term" value="F:nucleotidase activity"/>
    <property type="evidence" value="ECO:0007669"/>
    <property type="project" value="TreeGrafter"/>
</dbReference>
<accession>A0A8H3IP90</accession>
<dbReference type="InterPro" id="IPR023214">
    <property type="entry name" value="HAD_sf"/>
</dbReference>
<dbReference type="InterPro" id="IPR036412">
    <property type="entry name" value="HAD-like_sf"/>
</dbReference>
<evidence type="ECO:0000313" key="1">
    <source>
        <dbReference type="EMBL" id="CAF9926423.1"/>
    </source>
</evidence>
<organism evidence="1 2">
    <name type="scientific">Heterodermia speciosa</name>
    <dbReference type="NCBI Taxonomy" id="116794"/>
    <lineage>
        <taxon>Eukaryota</taxon>
        <taxon>Fungi</taxon>
        <taxon>Dikarya</taxon>
        <taxon>Ascomycota</taxon>
        <taxon>Pezizomycotina</taxon>
        <taxon>Lecanoromycetes</taxon>
        <taxon>OSLEUM clade</taxon>
        <taxon>Lecanoromycetidae</taxon>
        <taxon>Caliciales</taxon>
        <taxon>Physciaceae</taxon>
        <taxon>Heterodermia</taxon>
    </lineage>
</organism>
<dbReference type="InterPro" id="IPR052791">
    <property type="entry name" value="SSM1_domain"/>
</dbReference>
<keyword evidence="2" id="KW-1185">Reference proteome</keyword>
<dbReference type="Pfam" id="PF00702">
    <property type="entry name" value="Hydrolase"/>
    <property type="match status" value="1"/>
</dbReference>
<comment type="caution">
    <text evidence="1">The sequence shown here is derived from an EMBL/GenBank/DDBJ whole genome shotgun (WGS) entry which is preliminary data.</text>
</comment>
<dbReference type="Proteomes" id="UP000664521">
    <property type="component" value="Unassembled WGS sequence"/>
</dbReference>
<dbReference type="PANTHER" id="PTHR47438">
    <property type="entry name" value="PHOSPHATE METABOLISM PROTEIN 8-RELATED"/>
    <property type="match status" value="1"/>
</dbReference>
<evidence type="ECO:0008006" key="3">
    <source>
        <dbReference type="Google" id="ProtNLM"/>
    </source>
</evidence>
<dbReference type="GO" id="GO:0009166">
    <property type="term" value="P:nucleotide catabolic process"/>
    <property type="evidence" value="ECO:0007669"/>
    <property type="project" value="TreeGrafter"/>
</dbReference>
<dbReference type="SUPFAM" id="SSF56784">
    <property type="entry name" value="HAD-like"/>
    <property type="match status" value="1"/>
</dbReference>
<evidence type="ECO:0000313" key="2">
    <source>
        <dbReference type="Proteomes" id="UP000664521"/>
    </source>
</evidence>
<dbReference type="Gene3D" id="3.40.50.1000">
    <property type="entry name" value="HAD superfamily/HAD-like"/>
    <property type="match status" value="2"/>
</dbReference>
<dbReference type="EMBL" id="CAJPDS010000041">
    <property type="protein sequence ID" value="CAF9926423.1"/>
    <property type="molecule type" value="Genomic_DNA"/>
</dbReference>
<reference evidence="1" key="1">
    <citation type="submission" date="2021-03" db="EMBL/GenBank/DDBJ databases">
        <authorList>
            <person name="Tagirdzhanova G."/>
        </authorList>
    </citation>
    <scope>NUCLEOTIDE SEQUENCE</scope>
</reference>
<dbReference type="Gene3D" id="1.10.150.450">
    <property type="match status" value="1"/>
</dbReference>
<gene>
    <name evidence="1" type="ORF">HETSPECPRED_006330</name>
</gene>